<protein>
    <submittedName>
        <fullName evidence="2">Uncharacterized protein</fullName>
    </submittedName>
</protein>
<evidence type="ECO:0000313" key="2">
    <source>
        <dbReference type="EMBL" id="CAD6207665.1"/>
    </source>
</evidence>
<evidence type="ECO:0000313" key="3">
    <source>
        <dbReference type="Proteomes" id="UP000604825"/>
    </source>
</evidence>
<accession>A0A811MMS8</accession>
<name>A0A811MMS8_9POAL</name>
<reference evidence="2" key="1">
    <citation type="submission" date="2020-10" db="EMBL/GenBank/DDBJ databases">
        <authorList>
            <person name="Han B."/>
            <person name="Lu T."/>
            <person name="Zhao Q."/>
            <person name="Huang X."/>
            <person name="Zhao Y."/>
        </authorList>
    </citation>
    <scope>NUCLEOTIDE SEQUENCE</scope>
</reference>
<proteinExistence type="predicted"/>
<feature type="region of interest" description="Disordered" evidence="1">
    <location>
        <begin position="1"/>
        <end position="68"/>
    </location>
</feature>
<dbReference type="AlphaFoldDB" id="A0A811MMS8"/>
<gene>
    <name evidence="2" type="ORF">NCGR_LOCUS5163</name>
</gene>
<evidence type="ECO:0000256" key="1">
    <source>
        <dbReference type="SAM" id="MobiDB-lite"/>
    </source>
</evidence>
<organism evidence="2 3">
    <name type="scientific">Miscanthus lutarioriparius</name>
    <dbReference type="NCBI Taxonomy" id="422564"/>
    <lineage>
        <taxon>Eukaryota</taxon>
        <taxon>Viridiplantae</taxon>
        <taxon>Streptophyta</taxon>
        <taxon>Embryophyta</taxon>
        <taxon>Tracheophyta</taxon>
        <taxon>Spermatophyta</taxon>
        <taxon>Magnoliopsida</taxon>
        <taxon>Liliopsida</taxon>
        <taxon>Poales</taxon>
        <taxon>Poaceae</taxon>
        <taxon>PACMAD clade</taxon>
        <taxon>Panicoideae</taxon>
        <taxon>Andropogonodae</taxon>
        <taxon>Andropogoneae</taxon>
        <taxon>Saccharinae</taxon>
        <taxon>Miscanthus</taxon>
    </lineage>
</organism>
<comment type="caution">
    <text evidence="2">The sequence shown here is derived from an EMBL/GenBank/DDBJ whole genome shotgun (WGS) entry which is preliminary data.</text>
</comment>
<dbReference type="EMBL" id="CAJGYO010000001">
    <property type="protein sequence ID" value="CAD6207665.1"/>
    <property type="molecule type" value="Genomic_DNA"/>
</dbReference>
<feature type="compositionally biased region" description="Low complexity" evidence="1">
    <location>
        <begin position="54"/>
        <end position="68"/>
    </location>
</feature>
<keyword evidence="3" id="KW-1185">Reference proteome</keyword>
<sequence length="68" mass="6723">MAASPGQILRPAPRRAAARNAPIEGRAADPRLGTHVVSADLDVPHALPGSQIEASPPLGAAASPSAPA</sequence>
<dbReference type="Proteomes" id="UP000604825">
    <property type="component" value="Unassembled WGS sequence"/>
</dbReference>